<keyword evidence="1" id="KW-1133">Transmembrane helix</keyword>
<keyword evidence="1" id="KW-0472">Membrane</keyword>
<organism evidence="2 3">
    <name type="scientific">Tenacibaculum soleae</name>
    <dbReference type="NCBI Taxonomy" id="447689"/>
    <lineage>
        <taxon>Bacteria</taxon>
        <taxon>Pseudomonadati</taxon>
        <taxon>Bacteroidota</taxon>
        <taxon>Flavobacteriia</taxon>
        <taxon>Flavobacteriales</taxon>
        <taxon>Flavobacteriaceae</taxon>
        <taxon>Tenacibaculum</taxon>
    </lineage>
</organism>
<sequence>MNTFWKYLQYGYLVIGALFFIEGVLRWSTDKKDALIMFGFGIFITLIFFFKRHFRRKIDKRNQQL</sequence>
<dbReference type="Proteomes" id="UP000093186">
    <property type="component" value="Unassembled WGS sequence"/>
</dbReference>
<evidence type="ECO:0000313" key="2">
    <source>
        <dbReference type="EMBL" id="OCK44116.1"/>
    </source>
</evidence>
<feature type="transmembrane region" description="Helical" evidence="1">
    <location>
        <begin position="7"/>
        <end position="28"/>
    </location>
</feature>
<dbReference type="STRING" id="447689.BA195_05360"/>
<comment type="caution">
    <text evidence="2">The sequence shown here is derived from an EMBL/GenBank/DDBJ whole genome shotgun (WGS) entry which is preliminary data.</text>
</comment>
<keyword evidence="1" id="KW-0812">Transmembrane</keyword>
<keyword evidence="3" id="KW-1185">Reference proteome</keyword>
<evidence type="ECO:0000256" key="1">
    <source>
        <dbReference type="SAM" id="Phobius"/>
    </source>
</evidence>
<reference evidence="2 3" key="1">
    <citation type="submission" date="2016-06" db="EMBL/GenBank/DDBJ databases">
        <title>Draft Genome Sequence of Tenacibaculum soleae UCD-KL19.</title>
        <authorList>
            <person name="Eisen J.A."/>
            <person name="Coil D.A."/>
            <person name="Lujan K.M."/>
        </authorList>
    </citation>
    <scope>NUCLEOTIDE SEQUENCE [LARGE SCALE GENOMIC DNA]</scope>
    <source>
        <strain evidence="2 3">UCD-KL19</strain>
    </source>
</reference>
<dbReference type="RefSeq" id="WP_068703178.1">
    <property type="nucleotide sequence ID" value="NZ_MAKX01000001.1"/>
</dbReference>
<dbReference type="EMBL" id="MAKX01000001">
    <property type="protein sequence ID" value="OCK44116.1"/>
    <property type="molecule type" value="Genomic_DNA"/>
</dbReference>
<evidence type="ECO:0000313" key="3">
    <source>
        <dbReference type="Proteomes" id="UP000093186"/>
    </source>
</evidence>
<proteinExistence type="predicted"/>
<gene>
    <name evidence="2" type="ORF">BA195_05360</name>
</gene>
<dbReference type="OrthoDB" id="1151040at2"/>
<protein>
    <submittedName>
        <fullName evidence="2">Uncharacterized protein</fullName>
    </submittedName>
</protein>
<feature type="transmembrane region" description="Helical" evidence="1">
    <location>
        <begin position="34"/>
        <end position="51"/>
    </location>
</feature>
<dbReference type="AlphaFoldDB" id="A0A1B9Y2X9"/>
<name>A0A1B9Y2X9_9FLAO</name>
<accession>A0A1B9Y2X9</accession>